<organism evidence="8 9">
    <name type="scientific">Dichanthelium oligosanthes</name>
    <dbReference type="NCBI Taxonomy" id="888268"/>
    <lineage>
        <taxon>Eukaryota</taxon>
        <taxon>Viridiplantae</taxon>
        <taxon>Streptophyta</taxon>
        <taxon>Embryophyta</taxon>
        <taxon>Tracheophyta</taxon>
        <taxon>Spermatophyta</taxon>
        <taxon>Magnoliopsida</taxon>
        <taxon>Liliopsida</taxon>
        <taxon>Poales</taxon>
        <taxon>Poaceae</taxon>
        <taxon>PACMAD clade</taxon>
        <taxon>Panicoideae</taxon>
        <taxon>Panicodae</taxon>
        <taxon>Paniceae</taxon>
        <taxon>Dichantheliinae</taxon>
        <taxon>Dichanthelium</taxon>
    </lineage>
</organism>
<evidence type="ECO:0000256" key="4">
    <source>
        <dbReference type="ARBA" id="ARBA00022946"/>
    </source>
</evidence>
<keyword evidence="5 8" id="KW-0223">Dioxygenase</keyword>
<feature type="region of interest" description="Disordered" evidence="7">
    <location>
        <begin position="372"/>
        <end position="392"/>
    </location>
</feature>
<feature type="compositionally biased region" description="Basic and acidic residues" evidence="7">
    <location>
        <begin position="1"/>
        <end position="10"/>
    </location>
</feature>
<dbReference type="OrthoDB" id="1069523at2759"/>
<comment type="caution">
    <text evidence="8">The sequence shown here is derived from an EMBL/GenBank/DDBJ whole genome shotgun (WGS) entry which is preliminary data.</text>
</comment>
<evidence type="ECO:0000256" key="7">
    <source>
        <dbReference type="SAM" id="MobiDB-lite"/>
    </source>
</evidence>
<dbReference type="AlphaFoldDB" id="A0A1E5W4A6"/>
<dbReference type="STRING" id="888268.A0A1E5W4A6"/>
<dbReference type="GO" id="GO:0016702">
    <property type="term" value="F:oxidoreductase activity, acting on single donors with incorporation of molecular oxygen, incorporation of two atoms of oxygen"/>
    <property type="evidence" value="ECO:0007669"/>
    <property type="project" value="InterPro"/>
</dbReference>
<reference evidence="8 9" key="1">
    <citation type="submission" date="2016-09" db="EMBL/GenBank/DDBJ databases">
        <title>The draft genome of Dichanthelium oligosanthes: A C3 panicoid grass species.</title>
        <authorList>
            <person name="Studer A.J."/>
            <person name="Schnable J.C."/>
            <person name="Brutnell T.P."/>
        </authorList>
    </citation>
    <scope>NUCLEOTIDE SEQUENCE [LARGE SCALE GENOMIC DNA]</scope>
    <source>
        <strain evidence="9">cv. Kellogg 1175</strain>
        <tissue evidence="8">Leaf</tissue>
    </source>
</reference>
<dbReference type="PANTHER" id="PTHR34268:SF16">
    <property type="entry name" value="OS02G0774200 PROTEIN"/>
    <property type="match status" value="1"/>
</dbReference>
<accession>A0A1E5W4A6</accession>
<keyword evidence="5 8" id="KW-0560">Oxidoreductase</keyword>
<proteinExistence type="inferred from homology"/>
<evidence type="ECO:0000256" key="6">
    <source>
        <dbReference type="ARBA" id="ARBA00023004"/>
    </source>
</evidence>
<dbReference type="EMBL" id="LWDX02021732">
    <property type="protein sequence ID" value="OEL32236.1"/>
    <property type="molecule type" value="Genomic_DNA"/>
</dbReference>
<evidence type="ECO:0000256" key="2">
    <source>
        <dbReference type="ARBA" id="ARBA00006787"/>
    </source>
</evidence>
<evidence type="ECO:0000313" key="8">
    <source>
        <dbReference type="EMBL" id="OEL32236.1"/>
    </source>
</evidence>
<keyword evidence="6" id="KW-0408">Iron</keyword>
<keyword evidence="3" id="KW-0479">Metal-binding</keyword>
<keyword evidence="4" id="KW-0809">Transit peptide</keyword>
<evidence type="ECO:0000313" key="9">
    <source>
        <dbReference type="Proteomes" id="UP000095767"/>
    </source>
</evidence>
<name>A0A1E5W4A6_9POAL</name>
<dbReference type="GO" id="GO:0046872">
    <property type="term" value="F:metal ion binding"/>
    <property type="evidence" value="ECO:0007669"/>
    <property type="project" value="UniProtKB-KW"/>
</dbReference>
<sequence>MGGRPRHGEELSVELDQPGIAGNFAPVSERPPARELPVTGRIPPFINGVYTRNGANPCFDPVAGHHLFDSDGMVHALRMRNGAAESYACRFTETAVPPVQLTLQMAPPVPPPRRSVSTTCDLHPGETSTGFCAACLRERLAGLEASVAAAAALGRKSTSAIRSLFSRPFNAAAAAGGGPSCSGAAALPDLRRCRSLVDDRERVRDGTAFGAFPVSSSAAAAELAAEVLPPPQPPPPPPACVPEVFLEEEIVVRGRGVDVHGVAHRDVKLDNILVDTAVDEEDGEAEAEAEAAPRARLSDFECEDEGMELRDALVKVAVFVLVQGLVYLILRSSSNIFSKDGTLRSLSFRPMRSMSIRRVLAPLFNVPIVTDEPSTPPSLSSVVSRHRVSHED</sequence>
<protein>
    <submittedName>
        <fullName evidence="8">9-cis-epoxycarotenoid dioxygenase 1, chloroplastic</fullName>
    </submittedName>
</protein>
<comment type="similarity">
    <text evidence="2">Belongs to the carotenoid oxygenase family.</text>
</comment>
<dbReference type="PANTHER" id="PTHR34268">
    <property type="entry name" value="OS01G0321850 PROTEIN"/>
    <property type="match status" value="1"/>
</dbReference>
<dbReference type="InterPro" id="IPR004294">
    <property type="entry name" value="Carotenoid_Oase"/>
</dbReference>
<evidence type="ECO:0000256" key="3">
    <source>
        <dbReference type="ARBA" id="ARBA00022723"/>
    </source>
</evidence>
<keyword evidence="9" id="KW-1185">Reference proteome</keyword>
<evidence type="ECO:0000256" key="1">
    <source>
        <dbReference type="ARBA" id="ARBA00001954"/>
    </source>
</evidence>
<evidence type="ECO:0000256" key="5">
    <source>
        <dbReference type="ARBA" id="ARBA00022964"/>
    </source>
</evidence>
<gene>
    <name evidence="8" type="ORF">BAE44_0006745</name>
</gene>
<dbReference type="Pfam" id="PF03055">
    <property type="entry name" value="RPE65"/>
    <property type="match status" value="1"/>
</dbReference>
<dbReference type="Pfam" id="PF05340">
    <property type="entry name" value="DUF740"/>
    <property type="match status" value="1"/>
</dbReference>
<feature type="region of interest" description="Disordered" evidence="7">
    <location>
        <begin position="1"/>
        <end position="39"/>
    </location>
</feature>
<dbReference type="Proteomes" id="UP000095767">
    <property type="component" value="Unassembled WGS sequence"/>
</dbReference>
<comment type="cofactor">
    <cofactor evidence="1">
        <name>Fe(2+)</name>
        <dbReference type="ChEBI" id="CHEBI:29033"/>
    </cofactor>
</comment>
<dbReference type="InterPro" id="IPR008004">
    <property type="entry name" value="OCTOPUS-like"/>
</dbReference>